<dbReference type="PANTHER" id="PTHR47481:SF31">
    <property type="entry name" value="OS01G0873500 PROTEIN"/>
    <property type="match status" value="1"/>
</dbReference>
<dbReference type="EMBL" id="JAUUTY010000006">
    <property type="protein sequence ID" value="KAK1619123.1"/>
    <property type="molecule type" value="Genomic_DNA"/>
</dbReference>
<evidence type="ECO:0000313" key="1">
    <source>
        <dbReference type="EMBL" id="KAK1619123.1"/>
    </source>
</evidence>
<organism evidence="1 2">
    <name type="scientific">Lolium multiflorum</name>
    <name type="common">Italian ryegrass</name>
    <name type="synonym">Lolium perenne subsp. multiflorum</name>
    <dbReference type="NCBI Taxonomy" id="4521"/>
    <lineage>
        <taxon>Eukaryota</taxon>
        <taxon>Viridiplantae</taxon>
        <taxon>Streptophyta</taxon>
        <taxon>Embryophyta</taxon>
        <taxon>Tracheophyta</taxon>
        <taxon>Spermatophyta</taxon>
        <taxon>Magnoliopsida</taxon>
        <taxon>Liliopsida</taxon>
        <taxon>Poales</taxon>
        <taxon>Poaceae</taxon>
        <taxon>BOP clade</taxon>
        <taxon>Pooideae</taxon>
        <taxon>Poodae</taxon>
        <taxon>Poeae</taxon>
        <taxon>Poeae Chloroplast Group 2 (Poeae type)</taxon>
        <taxon>Loliodinae</taxon>
        <taxon>Loliinae</taxon>
        <taxon>Lolium</taxon>
    </lineage>
</organism>
<dbReference type="Proteomes" id="UP001231189">
    <property type="component" value="Unassembled WGS sequence"/>
</dbReference>
<evidence type="ECO:0000313" key="2">
    <source>
        <dbReference type="Proteomes" id="UP001231189"/>
    </source>
</evidence>
<gene>
    <name evidence="1" type="ORF">QYE76_024640</name>
</gene>
<dbReference type="AlphaFoldDB" id="A0AAD8RH20"/>
<comment type="caution">
    <text evidence="1">The sequence shown here is derived from an EMBL/GenBank/DDBJ whole genome shotgun (WGS) entry which is preliminary data.</text>
</comment>
<dbReference type="PANTHER" id="PTHR47481">
    <property type="match status" value="1"/>
</dbReference>
<evidence type="ECO:0008006" key="3">
    <source>
        <dbReference type="Google" id="ProtNLM"/>
    </source>
</evidence>
<protein>
    <recommendedName>
        <fullName evidence="3">Retrotransposon Copia-like N-terminal domain-containing protein</fullName>
    </recommendedName>
</protein>
<keyword evidence="2" id="KW-1185">Reference proteome</keyword>
<name>A0AAD8RH20_LOLMU</name>
<reference evidence="1" key="1">
    <citation type="submission" date="2023-07" db="EMBL/GenBank/DDBJ databases">
        <title>A chromosome-level genome assembly of Lolium multiflorum.</title>
        <authorList>
            <person name="Chen Y."/>
            <person name="Copetti D."/>
            <person name="Kolliker R."/>
            <person name="Studer B."/>
        </authorList>
    </citation>
    <scope>NUCLEOTIDE SEQUENCE</scope>
    <source>
        <strain evidence="1">02402/16</strain>
        <tissue evidence="1">Leaf</tissue>
    </source>
</reference>
<proteinExistence type="predicted"/>
<sequence>MASSSTTPSLSLGAPPRELLTRENYPTWRSQVLPAIRGAMQMGLLDGTDPAPPTEIVDVPADPANGTPAKMKVNPAYASWISRDQLVLSYLLQALHPKEVLPHVHRLETSAGVWRALQQMFSAQSEARVDNLLVALANTKKLQSSTSEYLAKMQGFADELVAAGHPLQDRQLVSYILAGLGKDYNSLVAALGVAATPLTLSMLYSQLHAYDQPTITMDDPVIVVIVEMSDVTIVAIVVTIVLTIKDEAVAVDLPEGDVVVAADVAAQPLGWTLLVRYAAKKAIMPKIAGQDTHTKRTMVTRKYMPHTAWIQTGTRTPVPHITLPANSTI</sequence>
<accession>A0AAD8RH20</accession>
<dbReference type="Pfam" id="PF14223">
    <property type="entry name" value="Retrotran_gag_2"/>
    <property type="match status" value="1"/>
</dbReference>